<dbReference type="NCBIfam" id="TIGR02231">
    <property type="entry name" value="mucoidy inhibitor MuiA family protein"/>
    <property type="match status" value="1"/>
</dbReference>
<dbReference type="InterPro" id="IPR037291">
    <property type="entry name" value="DUF4139"/>
</dbReference>
<dbReference type="EMBL" id="JABVED010000005">
    <property type="protein sequence ID" value="MBC6447629.1"/>
    <property type="molecule type" value="Genomic_DNA"/>
</dbReference>
<dbReference type="Pfam" id="PF13600">
    <property type="entry name" value="DUF4140"/>
    <property type="match status" value="1"/>
</dbReference>
<name>A0ABR7L4L5_9PSEU</name>
<dbReference type="Pfam" id="PF13598">
    <property type="entry name" value="DUF4139"/>
    <property type="match status" value="1"/>
</dbReference>
<keyword evidence="5" id="KW-1185">Reference proteome</keyword>
<dbReference type="PANTHER" id="PTHR31005:SF8">
    <property type="entry name" value="DUF4139 DOMAIN-CONTAINING PROTEIN"/>
    <property type="match status" value="1"/>
</dbReference>
<evidence type="ECO:0000256" key="1">
    <source>
        <dbReference type="SAM" id="Coils"/>
    </source>
</evidence>
<dbReference type="PANTHER" id="PTHR31005">
    <property type="entry name" value="DUF4139 DOMAIN-CONTAINING PROTEIN"/>
    <property type="match status" value="1"/>
</dbReference>
<comment type="caution">
    <text evidence="4">The sequence shown here is derived from an EMBL/GenBank/DDBJ whole genome shotgun (WGS) entry which is preliminary data.</text>
</comment>
<organism evidence="4 5">
    <name type="scientific">Actinokineospora xionganensis</name>
    <dbReference type="NCBI Taxonomy" id="2684470"/>
    <lineage>
        <taxon>Bacteria</taxon>
        <taxon>Bacillati</taxon>
        <taxon>Actinomycetota</taxon>
        <taxon>Actinomycetes</taxon>
        <taxon>Pseudonocardiales</taxon>
        <taxon>Pseudonocardiaceae</taxon>
        <taxon>Actinokineospora</taxon>
    </lineage>
</organism>
<protein>
    <submittedName>
        <fullName evidence="4">Mucoidy inhibitor MuiA family protein</fullName>
    </submittedName>
</protein>
<dbReference type="InterPro" id="IPR025554">
    <property type="entry name" value="DUF4140"/>
</dbReference>
<feature type="coiled-coil region" evidence="1">
    <location>
        <begin position="199"/>
        <end position="226"/>
    </location>
</feature>
<evidence type="ECO:0000259" key="2">
    <source>
        <dbReference type="Pfam" id="PF13598"/>
    </source>
</evidence>
<dbReference type="Proteomes" id="UP000734823">
    <property type="component" value="Unassembled WGS sequence"/>
</dbReference>
<gene>
    <name evidence="4" type="ORF">GPZ80_10645</name>
</gene>
<sequence>MGWLQTRQGVRSGRTIPSTSTGCQYAESRCLHCGHVPDRLTVGSLADVTSRLDAPIVAVTVYPGQARITRRGVLSLEVGEQRVAIGGLPMSLHPDSVRVNGRGAATVLGVDVRAEHHPRTPDGAIAELEEQRDMVRAALDELGDKETVLAARADMVTKLGEHAGGTFAKALAREQTDAARVASVSDELARQLSSVLADRRDLASERRRVQEKHDEIERKLNDRRTRRAPDRMAVDVDVEVAEAGELEFELSYLVHGGNWESRYDVRLSAGSLAVTWYGLVTQHSGEDWPECDLRLSTAQPTDGLNVPELSPWYVDVVRPRPIAPQASRGIAYGAAMDAAPGGAVPMPAMAAAPMMEERYAAVEQGATSATYRPTRPIAVPADGTAHRTTVAAFDLPAETDHVTVPVRGPEAYLRATVTNTSEHTLRPGRASIFHDTEFVGATELQPWAPGEEVELTLGVDERIRVERELVRRSAGKAVLGGTRRQEAAYRIKVGNFGPRAARVTVIDQVPVSRSESIVIREVTLRPDPAERDELGKVTWKLNLAPGKTAEIDLGFRLDIAKGVEVSGWRD</sequence>
<feature type="domain" description="DUF4140" evidence="3">
    <location>
        <begin position="59"/>
        <end position="155"/>
    </location>
</feature>
<proteinExistence type="predicted"/>
<dbReference type="InterPro" id="IPR011935">
    <property type="entry name" value="CHP02231"/>
</dbReference>
<feature type="domain" description="DUF4139" evidence="2">
    <location>
        <begin position="249"/>
        <end position="558"/>
    </location>
</feature>
<accession>A0ABR7L4L5</accession>
<keyword evidence="1" id="KW-0175">Coiled coil</keyword>
<evidence type="ECO:0000259" key="3">
    <source>
        <dbReference type="Pfam" id="PF13600"/>
    </source>
</evidence>
<reference evidence="4 5" key="1">
    <citation type="submission" date="2020-06" db="EMBL/GenBank/DDBJ databases">
        <title>Actinokineospora xiongansis sp. nov., isolated from soil of Baiyangdian.</title>
        <authorList>
            <person name="Zhang X."/>
        </authorList>
    </citation>
    <scope>NUCLEOTIDE SEQUENCE [LARGE SCALE GENOMIC DNA]</scope>
    <source>
        <strain evidence="4 5">HBU206404</strain>
    </source>
</reference>
<evidence type="ECO:0000313" key="5">
    <source>
        <dbReference type="Proteomes" id="UP000734823"/>
    </source>
</evidence>
<evidence type="ECO:0000313" key="4">
    <source>
        <dbReference type="EMBL" id="MBC6447629.1"/>
    </source>
</evidence>